<dbReference type="AlphaFoldDB" id="A0AAE0M734"/>
<dbReference type="Pfam" id="PF08325">
    <property type="entry name" value="WLM"/>
    <property type="match status" value="1"/>
</dbReference>
<dbReference type="PANTHER" id="PTHR47795:SF1">
    <property type="entry name" value="DNA-DEPENDENT METALLOPROTEASE WSS1 HOMOLOG 2"/>
    <property type="match status" value="1"/>
</dbReference>
<evidence type="ECO:0000256" key="1">
    <source>
        <dbReference type="SAM" id="MobiDB-lite"/>
    </source>
</evidence>
<reference evidence="3" key="2">
    <citation type="submission" date="2023-06" db="EMBL/GenBank/DDBJ databases">
        <authorList>
            <consortium name="Lawrence Berkeley National Laboratory"/>
            <person name="Haridas S."/>
            <person name="Hensen N."/>
            <person name="Bonometti L."/>
            <person name="Westerberg I."/>
            <person name="Brannstrom I.O."/>
            <person name="Guillou S."/>
            <person name="Cros-Aarteil S."/>
            <person name="Calhoun S."/>
            <person name="Kuo A."/>
            <person name="Mondo S."/>
            <person name="Pangilinan J."/>
            <person name="Riley R."/>
            <person name="Labutti K."/>
            <person name="Andreopoulos B."/>
            <person name="Lipzen A."/>
            <person name="Chen C."/>
            <person name="Yanf M."/>
            <person name="Daum C."/>
            <person name="Ng V."/>
            <person name="Clum A."/>
            <person name="Steindorff A."/>
            <person name="Ohm R."/>
            <person name="Martin F."/>
            <person name="Silar P."/>
            <person name="Natvig D."/>
            <person name="Lalanne C."/>
            <person name="Gautier V."/>
            <person name="Ament-Velasquez S.L."/>
            <person name="Kruys A."/>
            <person name="Hutchinson M.I."/>
            <person name="Powell A.J."/>
            <person name="Barry K."/>
            <person name="Miller A.N."/>
            <person name="Grigoriev I.V."/>
            <person name="Debuchy R."/>
            <person name="Gladieux P."/>
            <person name="Thoren M.H."/>
            <person name="Johannesson H."/>
        </authorList>
    </citation>
    <scope>NUCLEOTIDE SEQUENCE</scope>
    <source>
        <strain evidence="3">SMH4131-1</strain>
    </source>
</reference>
<proteinExistence type="predicted"/>
<sequence>MEDVHPSSSSASGASSPPAGDEPPFSITIKFTPESYSQDWSFEPGTTFTEILMTATATFPAYDWARCKAIPTRRAPGLKPLYKSGDDDDVLLSPLASNTLKLMAPKITDLADLREAASAGAAAAAALESRRRARRHGLKFHHTPRRRMQVHSLNSPSAAQYTFQTIRPLQHLPNPARSQAFLERLAADPGIVATMRKHQFSVALLTEMDPSEYTESTHEGTTRILGLNRNQGEVIELRLRTDAFDGYRDYKTIRMTLCHELAHNVHSAHDRRFWDLCHLIEREVVAADYTRNGRTVGDEEFAPERAGSQGEGDEEEFVDHAGWHGGSYVLGGAGEQGLSRREILARAAEKRTRERDGGGPAGDGSQGGGA</sequence>
<evidence type="ECO:0000259" key="2">
    <source>
        <dbReference type="PROSITE" id="PS51397"/>
    </source>
</evidence>
<feature type="compositionally biased region" description="Low complexity" evidence="1">
    <location>
        <begin position="1"/>
        <end position="19"/>
    </location>
</feature>
<organism evidence="3 4">
    <name type="scientific">Cercophora scortea</name>
    <dbReference type="NCBI Taxonomy" id="314031"/>
    <lineage>
        <taxon>Eukaryota</taxon>
        <taxon>Fungi</taxon>
        <taxon>Dikarya</taxon>
        <taxon>Ascomycota</taxon>
        <taxon>Pezizomycotina</taxon>
        <taxon>Sordariomycetes</taxon>
        <taxon>Sordariomycetidae</taxon>
        <taxon>Sordariales</taxon>
        <taxon>Lasiosphaeriaceae</taxon>
        <taxon>Cercophora</taxon>
    </lineage>
</organism>
<feature type="domain" description="WLM" evidence="2">
    <location>
        <begin position="154"/>
        <end position="353"/>
    </location>
</feature>
<dbReference type="EMBL" id="JAUEPO010000005">
    <property type="protein sequence ID" value="KAK3321395.1"/>
    <property type="molecule type" value="Genomic_DNA"/>
</dbReference>
<name>A0AAE0M734_9PEZI</name>
<feature type="region of interest" description="Disordered" evidence="1">
    <location>
        <begin position="296"/>
        <end position="317"/>
    </location>
</feature>
<dbReference type="Proteomes" id="UP001286456">
    <property type="component" value="Unassembled WGS sequence"/>
</dbReference>
<keyword evidence="4" id="KW-1185">Reference proteome</keyword>
<reference evidence="3" key="1">
    <citation type="journal article" date="2023" name="Mol. Phylogenet. Evol.">
        <title>Genome-scale phylogeny and comparative genomics of the fungal order Sordariales.</title>
        <authorList>
            <person name="Hensen N."/>
            <person name="Bonometti L."/>
            <person name="Westerberg I."/>
            <person name="Brannstrom I.O."/>
            <person name="Guillou S."/>
            <person name="Cros-Aarteil S."/>
            <person name="Calhoun S."/>
            <person name="Haridas S."/>
            <person name="Kuo A."/>
            <person name="Mondo S."/>
            <person name="Pangilinan J."/>
            <person name="Riley R."/>
            <person name="LaButti K."/>
            <person name="Andreopoulos B."/>
            <person name="Lipzen A."/>
            <person name="Chen C."/>
            <person name="Yan M."/>
            <person name="Daum C."/>
            <person name="Ng V."/>
            <person name="Clum A."/>
            <person name="Steindorff A."/>
            <person name="Ohm R.A."/>
            <person name="Martin F."/>
            <person name="Silar P."/>
            <person name="Natvig D.O."/>
            <person name="Lalanne C."/>
            <person name="Gautier V."/>
            <person name="Ament-Velasquez S.L."/>
            <person name="Kruys A."/>
            <person name="Hutchinson M.I."/>
            <person name="Powell A.J."/>
            <person name="Barry K."/>
            <person name="Miller A.N."/>
            <person name="Grigoriev I.V."/>
            <person name="Debuchy R."/>
            <person name="Gladieux P."/>
            <person name="Hiltunen Thoren M."/>
            <person name="Johannesson H."/>
        </authorList>
    </citation>
    <scope>NUCLEOTIDE SEQUENCE</scope>
    <source>
        <strain evidence="3">SMH4131-1</strain>
    </source>
</reference>
<dbReference type="PANTHER" id="PTHR47795">
    <property type="entry name" value="UBIQUITIN AND WLM DOMAIN-CONTAINING METALLOPROTEASE SPCC1442.07C"/>
    <property type="match status" value="1"/>
</dbReference>
<evidence type="ECO:0000313" key="4">
    <source>
        <dbReference type="Proteomes" id="UP001286456"/>
    </source>
</evidence>
<feature type="region of interest" description="Disordered" evidence="1">
    <location>
        <begin position="1"/>
        <end position="25"/>
    </location>
</feature>
<feature type="region of interest" description="Disordered" evidence="1">
    <location>
        <begin position="340"/>
        <end position="370"/>
    </location>
</feature>
<accession>A0AAE0M734</accession>
<protein>
    <submittedName>
        <fullName evidence="3">WLM-domain-containing protein</fullName>
    </submittedName>
</protein>
<feature type="compositionally biased region" description="Basic and acidic residues" evidence="1">
    <location>
        <begin position="340"/>
        <end position="357"/>
    </location>
</feature>
<evidence type="ECO:0000313" key="3">
    <source>
        <dbReference type="EMBL" id="KAK3321395.1"/>
    </source>
</evidence>
<gene>
    <name evidence="3" type="ORF">B0T19DRAFT_361347</name>
</gene>
<dbReference type="GO" id="GO:0070628">
    <property type="term" value="F:proteasome binding"/>
    <property type="evidence" value="ECO:0007669"/>
    <property type="project" value="TreeGrafter"/>
</dbReference>
<dbReference type="InterPro" id="IPR013536">
    <property type="entry name" value="WLM_dom"/>
</dbReference>
<dbReference type="PROSITE" id="PS51397">
    <property type="entry name" value="WLM"/>
    <property type="match status" value="1"/>
</dbReference>
<feature type="compositionally biased region" description="Gly residues" evidence="1">
    <location>
        <begin position="358"/>
        <end position="370"/>
    </location>
</feature>
<comment type="caution">
    <text evidence="3">The sequence shown here is derived from an EMBL/GenBank/DDBJ whole genome shotgun (WGS) entry which is preliminary data.</text>
</comment>